<organism evidence="2 3">
    <name type="scientific">Macrostomum lignano</name>
    <dbReference type="NCBI Taxonomy" id="282301"/>
    <lineage>
        <taxon>Eukaryota</taxon>
        <taxon>Metazoa</taxon>
        <taxon>Spiralia</taxon>
        <taxon>Lophotrochozoa</taxon>
        <taxon>Platyhelminthes</taxon>
        <taxon>Rhabditophora</taxon>
        <taxon>Macrostomorpha</taxon>
        <taxon>Macrostomida</taxon>
        <taxon>Macrostomidae</taxon>
        <taxon>Macrostomum</taxon>
    </lineage>
</organism>
<evidence type="ECO:0000313" key="3">
    <source>
        <dbReference type="Proteomes" id="UP000215902"/>
    </source>
</evidence>
<reference evidence="2 3" key="1">
    <citation type="submission" date="2017-06" db="EMBL/GenBank/DDBJ databases">
        <title>A platform for efficient transgenesis in Macrostomum lignano, a flatworm model organism for stem cell research.</title>
        <authorList>
            <person name="Berezikov E."/>
        </authorList>
    </citation>
    <scope>NUCLEOTIDE SEQUENCE [LARGE SCALE GENOMIC DNA]</scope>
    <source>
        <strain evidence="2">DV1</strain>
        <tissue evidence="2">Whole organism</tissue>
    </source>
</reference>
<gene>
    <name evidence="2" type="ORF">BOX15_Mlig020997g1</name>
</gene>
<protein>
    <recommendedName>
        <fullName evidence="4">MARVEL domain-containing protein</fullName>
    </recommendedName>
</protein>
<feature type="transmembrane region" description="Helical" evidence="1">
    <location>
        <begin position="35"/>
        <end position="53"/>
    </location>
</feature>
<comment type="caution">
    <text evidence="2">The sequence shown here is derived from an EMBL/GenBank/DDBJ whole genome shotgun (WGS) entry which is preliminary data.</text>
</comment>
<keyword evidence="1" id="KW-1133">Transmembrane helix</keyword>
<proteinExistence type="predicted"/>
<keyword evidence="1" id="KW-0472">Membrane</keyword>
<evidence type="ECO:0000256" key="1">
    <source>
        <dbReference type="SAM" id="Phobius"/>
    </source>
</evidence>
<feature type="transmembrane region" description="Helical" evidence="1">
    <location>
        <begin position="93"/>
        <end position="117"/>
    </location>
</feature>
<name>A0A267DJ84_9PLAT</name>
<keyword evidence="1" id="KW-0812">Transmembrane</keyword>
<sequence>MPGYDALNTQTAPSKSVFDSQQLSRPAAYRHCGRASLIIGIVCILAEVSVFVLKRGLTTLGVGIWTGATFVMFGAASMAVPKTRSVCSVNTCFAMALCSMAICVLGVLACIVHILMLHSILQYNYTPRPNFELTCEICGLAIIMKEVGQVVLLLAQFLVSLALLYFAYTDCLCCRATETEVIMQGGSGPAKPAAAPAVPGSIAVNMQAMQGSTNHQSSQGGNVFSQLASARIGGASASGPMLYEL</sequence>
<evidence type="ECO:0000313" key="2">
    <source>
        <dbReference type="EMBL" id="PAA49206.1"/>
    </source>
</evidence>
<dbReference type="AlphaFoldDB" id="A0A267DJ84"/>
<keyword evidence="3" id="KW-1185">Reference proteome</keyword>
<dbReference type="EMBL" id="NIVC01003949">
    <property type="protein sequence ID" value="PAA49206.1"/>
    <property type="molecule type" value="Genomic_DNA"/>
</dbReference>
<feature type="transmembrane region" description="Helical" evidence="1">
    <location>
        <begin position="60"/>
        <end position="81"/>
    </location>
</feature>
<feature type="transmembrane region" description="Helical" evidence="1">
    <location>
        <begin position="150"/>
        <end position="168"/>
    </location>
</feature>
<accession>A0A267DJ84</accession>
<dbReference type="Proteomes" id="UP000215902">
    <property type="component" value="Unassembled WGS sequence"/>
</dbReference>
<evidence type="ECO:0008006" key="4">
    <source>
        <dbReference type="Google" id="ProtNLM"/>
    </source>
</evidence>